<comment type="caution">
    <text evidence="4">The sequence shown here is derived from an EMBL/GenBank/DDBJ whole genome shotgun (WGS) entry which is preliminary data.</text>
</comment>
<gene>
    <name evidence="4" type="ORF">GDO81_026259</name>
</gene>
<dbReference type="Pfam" id="PF06465">
    <property type="entry name" value="DUF1087"/>
    <property type="match status" value="1"/>
</dbReference>
<dbReference type="AlphaFoldDB" id="A0AAV6YG08"/>
<dbReference type="GO" id="GO:0016581">
    <property type="term" value="C:NuRD complex"/>
    <property type="evidence" value="ECO:0007669"/>
    <property type="project" value="TreeGrafter"/>
</dbReference>
<protein>
    <recommendedName>
        <fullName evidence="3">DUF1087 domain-containing protein</fullName>
    </recommendedName>
</protein>
<dbReference type="PANTHER" id="PTHR45623:SF9">
    <property type="entry name" value="CHROMODOMAIN-HELICASE-DNA-BINDING PROTEIN 3"/>
    <property type="match status" value="1"/>
</dbReference>
<dbReference type="GO" id="GO:0016887">
    <property type="term" value="F:ATP hydrolysis activity"/>
    <property type="evidence" value="ECO:0007669"/>
    <property type="project" value="TreeGrafter"/>
</dbReference>
<dbReference type="GO" id="GO:0140658">
    <property type="term" value="F:ATP-dependent chromatin remodeler activity"/>
    <property type="evidence" value="ECO:0007669"/>
    <property type="project" value="TreeGrafter"/>
</dbReference>
<keyword evidence="5" id="KW-1185">Reference proteome</keyword>
<keyword evidence="1" id="KW-0539">Nucleus</keyword>
<evidence type="ECO:0000313" key="5">
    <source>
        <dbReference type="Proteomes" id="UP000824782"/>
    </source>
</evidence>
<feature type="non-terminal residue" evidence="4">
    <location>
        <position position="120"/>
    </location>
</feature>
<dbReference type="Proteomes" id="UP000824782">
    <property type="component" value="Unassembled WGS sequence"/>
</dbReference>
<evidence type="ECO:0000259" key="3">
    <source>
        <dbReference type="SMART" id="SM01147"/>
    </source>
</evidence>
<evidence type="ECO:0000256" key="1">
    <source>
        <dbReference type="ARBA" id="ARBA00023242"/>
    </source>
</evidence>
<dbReference type="GO" id="GO:0042393">
    <property type="term" value="F:histone binding"/>
    <property type="evidence" value="ECO:0007669"/>
    <property type="project" value="TreeGrafter"/>
</dbReference>
<dbReference type="GO" id="GO:0003677">
    <property type="term" value="F:DNA binding"/>
    <property type="evidence" value="ECO:0007669"/>
    <property type="project" value="TreeGrafter"/>
</dbReference>
<sequence length="120" mass="14255">LFLPGDNKEEDSSVIHYDNGAIARLLDRNQDETEDTEVQNMNEYLSSFKVAQYVVREEEKLEELEREVIKQEENVDPDYWEKLLRHHYEQQQEDLARNLGKGKRVRKQVNYNDAAQEDQG</sequence>
<reference evidence="4" key="1">
    <citation type="thesis" date="2020" institute="ProQuest LLC" country="789 East Eisenhower Parkway, Ann Arbor, MI, USA">
        <title>Comparative Genomics and Chromosome Evolution.</title>
        <authorList>
            <person name="Mudd A.B."/>
        </authorList>
    </citation>
    <scope>NUCLEOTIDE SEQUENCE</scope>
    <source>
        <strain evidence="4">237g6f4</strain>
        <tissue evidence="4">Blood</tissue>
    </source>
</reference>
<dbReference type="PANTHER" id="PTHR45623">
    <property type="entry name" value="CHROMODOMAIN-HELICASE-DNA-BINDING PROTEIN 3-RELATED-RELATED"/>
    <property type="match status" value="1"/>
</dbReference>
<evidence type="ECO:0000313" key="4">
    <source>
        <dbReference type="EMBL" id="KAG8536484.1"/>
    </source>
</evidence>
<organism evidence="4 5">
    <name type="scientific">Engystomops pustulosus</name>
    <name type="common">Tungara frog</name>
    <name type="synonym">Physalaemus pustulosus</name>
    <dbReference type="NCBI Taxonomy" id="76066"/>
    <lineage>
        <taxon>Eukaryota</taxon>
        <taxon>Metazoa</taxon>
        <taxon>Chordata</taxon>
        <taxon>Craniata</taxon>
        <taxon>Vertebrata</taxon>
        <taxon>Euteleostomi</taxon>
        <taxon>Amphibia</taxon>
        <taxon>Batrachia</taxon>
        <taxon>Anura</taxon>
        <taxon>Neobatrachia</taxon>
        <taxon>Hyloidea</taxon>
        <taxon>Leptodactylidae</taxon>
        <taxon>Leiuperinae</taxon>
        <taxon>Engystomops</taxon>
    </lineage>
</organism>
<accession>A0AAV6YG08</accession>
<feature type="non-terminal residue" evidence="4">
    <location>
        <position position="1"/>
    </location>
</feature>
<dbReference type="SMART" id="SM01147">
    <property type="entry name" value="DUF1087"/>
    <property type="match status" value="1"/>
</dbReference>
<proteinExistence type="predicted"/>
<dbReference type="GO" id="GO:0003682">
    <property type="term" value="F:chromatin binding"/>
    <property type="evidence" value="ECO:0007669"/>
    <property type="project" value="TreeGrafter"/>
</dbReference>
<dbReference type="EMBL" id="WNYA01042747">
    <property type="protein sequence ID" value="KAG8536484.1"/>
    <property type="molecule type" value="Genomic_DNA"/>
</dbReference>
<feature type="domain" description="DUF1087" evidence="3">
    <location>
        <begin position="55"/>
        <end position="119"/>
    </location>
</feature>
<name>A0AAV6YG08_ENGPU</name>
<evidence type="ECO:0000256" key="2">
    <source>
        <dbReference type="SAM" id="MobiDB-lite"/>
    </source>
</evidence>
<feature type="region of interest" description="Disordered" evidence="2">
    <location>
        <begin position="95"/>
        <end position="120"/>
    </location>
</feature>
<dbReference type="InterPro" id="IPR009463">
    <property type="entry name" value="DUF1087"/>
</dbReference>